<accession>A0AAD8B6E5</accession>
<feature type="domain" description="G-protein coupled receptors family 1 profile" evidence="6">
    <location>
        <begin position="43"/>
        <end position="323"/>
    </location>
</feature>
<keyword evidence="4 5" id="KW-0472">Membrane</keyword>
<comment type="subcellular location">
    <subcellularLocation>
        <location evidence="1">Membrane</location>
    </subcellularLocation>
</comment>
<dbReference type="AlphaFoldDB" id="A0AAD8B6E5"/>
<evidence type="ECO:0000256" key="2">
    <source>
        <dbReference type="ARBA" id="ARBA00022692"/>
    </source>
</evidence>
<protein>
    <submittedName>
        <fullName evidence="7">P2Y purinoceptor 2</fullName>
    </submittedName>
</protein>
<dbReference type="PANTHER" id="PTHR46641:SF2">
    <property type="entry name" value="FMRFAMIDE RECEPTOR"/>
    <property type="match status" value="1"/>
</dbReference>
<feature type="transmembrane region" description="Helical" evidence="5">
    <location>
        <begin position="106"/>
        <end position="129"/>
    </location>
</feature>
<dbReference type="InterPro" id="IPR017452">
    <property type="entry name" value="GPCR_Rhodpsn_7TM"/>
</dbReference>
<evidence type="ECO:0000313" key="8">
    <source>
        <dbReference type="Proteomes" id="UP001233172"/>
    </source>
</evidence>
<evidence type="ECO:0000256" key="5">
    <source>
        <dbReference type="SAM" id="Phobius"/>
    </source>
</evidence>
<gene>
    <name evidence="7" type="ORF">Bpfe_021637</name>
</gene>
<comment type="caution">
    <text evidence="7">The sequence shown here is derived from an EMBL/GenBank/DDBJ whole genome shotgun (WGS) entry which is preliminary data.</text>
</comment>
<evidence type="ECO:0000256" key="4">
    <source>
        <dbReference type="ARBA" id="ARBA00023136"/>
    </source>
</evidence>
<dbReference type="Proteomes" id="UP001233172">
    <property type="component" value="Unassembled WGS sequence"/>
</dbReference>
<evidence type="ECO:0000259" key="6">
    <source>
        <dbReference type="PROSITE" id="PS50262"/>
    </source>
</evidence>
<dbReference type="SUPFAM" id="SSF81321">
    <property type="entry name" value="Family A G protein-coupled receptor-like"/>
    <property type="match status" value="1"/>
</dbReference>
<proteinExistence type="predicted"/>
<evidence type="ECO:0000256" key="1">
    <source>
        <dbReference type="ARBA" id="ARBA00004370"/>
    </source>
</evidence>
<feature type="transmembrane region" description="Helical" evidence="5">
    <location>
        <begin position="261"/>
        <end position="282"/>
    </location>
</feature>
<keyword evidence="2 5" id="KW-0812">Transmembrane</keyword>
<evidence type="ECO:0000313" key="7">
    <source>
        <dbReference type="EMBL" id="KAK0048871.1"/>
    </source>
</evidence>
<feature type="transmembrane region" description="Helical" evidence="5">
    <location>
        <begin position="62"/>
        <end position="86"/>
    </location>
</feature>
<dbReference type="EMBL" id="JASAOG010000132">
    <property type="protein sequence ID" value="KAK0048871.1"/>
    <property type="molecule type" value="Genomic_DNA"/>
</dbReference>
<dbReference type="PROSITE" id="PS50262">
    <property type="entry name" value="G_PROTEIN_RECEP_F1_2"/>
    <property type="match status" value="1"/>
</dbReference>
<evidence type="ECO:0000256" key="3">
    <source>
        <dbReference type="ARBA" id="ARBA00022989"/>
    </source>
</evidence>
<sequence length="340" mass="39656">MLNFSSTKTLFWKTIFPDDKIFYFTFWFGQVAMNCLTSFTIISNIVNMIVFKRLDITNRVNFTLFCLSWSDLLGAFFLTIMTIGYAGDVQLGSFVLDSYSLQKFVWTFRTIFVDLSSGLTIFISIERCICVTRPFFFTTSFIAWHGKKIVVIIIVFFIVYYLPIATGIFFRVTFNGETNTTKYFMIFTDLNINYQKFNDSFMGSVVFVVGPILAFICSVLLLRGLKRSSAVRMRNAESTHFVQPCNGQYLSNKERGMVKMVFVLTWLYLVSTLPQGAAVVIYDYYHTYDSEEKETETRNLILIVEPLNYYITCMYGAFSFFVYYFLNSSFRNQFHKIFLL</sequence>
<feature type="transmembrane region" description="Helical" evidence="5">
    <location>
        <begin position="149"/>
        <end position="170"/>
    </location>
</feature>
<reference evidence="7" key="2">
    <citation type="submission" date="2023-04" db="EMBL/GenBank/DDBJ databases">
        <authorList>
            <person name="Bu L."/>
            <person name="Lu L."/>
            <person name="Laidemitt M.R."/>
            <person name="Zhang S.M."/>
            <person name="Mutuku M."/>
            <person name="Mkoji G."/>
            <person name="Steinauer M."/>
            <person name="Loker E.S."/>
        </authorList>
    </citation>
    <scope>NUCLEOTIDE SEQUENCE</scope>
    <source>
        <strain evidence="7">KasaAsao</strain>
        <tissue evidence="7">Whole Snail</tissue>
    </source>
</reference>
<keyword evidence="8" id="KW-1185">Reference proteome</keyword>
<name>A0AAD8B6E5_BIOPF</name>
<organism evidence="7 8">
    <name type="scientific">Biomphalaria pfeifferi</name>
    <name type="common">Bloodfluke planorb</name>
    <name type="synonym">Freshwater snail</name>
    <dbReference type="NCBI Taxonomy" id="112525"/>
    <lineage>
        <taxon>Eukaryota</taxon>
        <taxon>Metazoa</taxon>
        <taxon>Spiralia</taxon>
        <taxon>Lophotrochozoa</taxon>
        <taxon>Mollusca</taxon>
        <taxon>Gastropoda</taxon>
        <taxon>Heterobranchia</taxon>
        <taxon>Euthyneura</taxon>
        <taxon>Panpulmonata</taxon>
        <taxon>Hygrophila</taxon>
        <taxon>Lymnaeoidea</taxon>
        <taxon>Planorbidae</taxon>
        <taxon>Biomphalaria</taxon>
    </lineage>
</organism>
<feature type="transmembrane region" description="Helical" evidence="5">
    <location>
        <begin position="201"/>
        <end position="225"/>
    </location>
</feature>
<dbReference type="Gene3D" id="1.20.1070.10">
    <property type="entry name" value="Rhodopsin 7-helix transmembrane proteins"/>
    <property type="match status" value="1"/>
</dbReference>
<dbReference type="GO" id="GO:0016020">
    <property type="term" value="C:membrane"/>
    <property type="evidence" value="ECO:0007669"/>
    <property type="project" value="UniProtKB-SubCell"/>
</dbReference>
<feature type="transmembrane region" description="Helical" evidence="5">
    <location>
        <begin position="307"/>
        <end position="326"/>
    </location>
</feature>
<keyword evidence="3 5" id="KW-1133">Transmembrane helix</keyword>
<reference evidence="7" key="1">
    <citation type="journal article" date="2023" name="PLoS Negl. Trop. Dis.">
        <title>A genome sequence for Biomphalaria pfeifferi, the major vector snail for the human-infecting parasite Schistosoma mansoni.</title>
        <authorList>
            <person name="Bu L."/>
            <person name="Lu L."/>
            <person name="Laidemitt M.R."/>
            <person name="Zhang S.M."/>
            <person name="Mutuku M."/>
            <person name="Mkoji G."/>
            <person name="Steinauer M."/>
            <person name="Loker E.S."/>
        </authorList>
    </citation>
    <scope>NUCLEOTIDE SEQUENCE</scope>
    <source>
        <strain evidence="7">KasaAsao</strain>
    </source>
</reference>
<dbReference type="PANTHER" id="PTHR46641">
    <property type="entry name" value="FMRFAMIDE RECEPTOR-RELATED"/>
    <property type="match status" value="1"/>
</dbReference>
<dbReference type="InterPro" id="IPR052954">
    <property type="entry name" value="GPCR-Ligand_Int"/>
</dbReference>
<feature type="transmembrane region" description="Helical" evidence="5">
    <location>
        <begin position="20"/>
        <end position="50"/>
    </location>
</feature>